<evidence type="ECO:0000256" key="1">
    <source>
        <dbReference type="SAM" id="MobiDB-lite"/>
    </source>
</evidence>
<dbReference type="PROSITE" id="PS50887">
    <property type="entry name" value="GGDEF"/>
    <property type="match status" value="1"/>
</dbReference>
<keyword evidence="2" id="KW-1133">Transmembrane helix</keyword>
<dbReference type="PANTHER" id="PTHR45138">
    <property type="entry name" value="REGULATORY COMPONENTS OF SENSORY TRANSDUCTION SYSTEM"/>
    <property type="match status" value="1"/>
</dbReference>
<accession>A0A5B8R9L8</accession>
<evidence type="ECO:0000256" key="2">
    <source>
        <dbReference type="SAM" id="Phobius"/>
    </source>
</evidence>
<dbReference type="Gene3D" id="3.30.70.270">
    <property type="match status" value="1"/>
</dbReference>
<protein>
    <recommendedName>
        <fullName evidence="3">GGDEF domain-containing protein</fullName>
    </recommendedName>
</protein>
<feature type="transmembrane region" description="Helical" evidence="2">
    <location>
        <begin position="161"/>
        <end position="185"/>
    </location>
</feature>
<dbReference type="InterPro" id="IPR000160">
    <property type="entry name" value="GGDEF_dom"/>
</dbReference>
<dbReference type="InterPro" id="IPR050469">
    <property type="entry name" value="Diguanylate_Cyclase"/>
</dbReference>
<dbReference type="AlphaFoldDB" id="A0A5B8R9L8"/>
<reference evidence="4" key="1">
    <citation type="submission" date="2019-06" db="EMBL/GenBank/DDBJ databases">
        <authorList>
            <person name="Murdoch R.W."/>
            <person name="Fathepure B."/>
        </authorList>
    </citation>
    <scope>NUCLEOTIDE SEQUENCE</scope>
</reference>
<feature type="transmembrane region" description="Helical" evidence="2">
    <location>
        <begin position="206"/>
        <end position="228"/>
    </location>
</feature>
<evidence type="ECO:0000313" key="4">
    <source>
        <dbReference type="EMBL" id="QEA04204.1"/>
    </source>
</evidence>
<dbReference type="GO" id="GO:0005886">
    <property type="term" value="C:plasma membrane"/>
    <property type="evidence" value="ECO:0007669"/>
    <property type="project" value="TreeGrafter"/>
</dbReference>
<sequence>MADQPLPGGQPNERRTAPTMGGPGTEQTTTEVLRVTIDDLLSARHHSPDFTAIRADYLRARLQVMQLVFALGFLAWIPLDFLLLHTREALLIAIARGSLAAALCALWLAARPVRGNYRRILGLIAASVFAIAVFYAVVMGLHGSGLRTAAAIGGYEALPFVLIGLTALFPVTLVTGVGLIAITLGMHLVVELTRGTLTSIATLNTLWMLAFVAGITLWVQAGQLWMLLRLYRESTRDPLTGLINRRVLTRSLQRQWSGGRPRQGFSLVMLDIDHFKRINDDHGHQSGDRVLQHVAEVMRRQLRLGDLIGRYGGEEFLAILPGVGSTQAVEVAERLRQAIAGTTVEGVDGATISLRASLGVTAYEPGEALENALQRVDDALYQAKETGRDQVIHRQSEVTTTAGATPGYSVP</sequence>
<dbReference type="NCBIfam" id="TIGR00254">
    <property type="entry name" value="GGDEF"/>
    <property type="match status" value="1"/>
</dbReference>
<evidence type="ECO:0000259" key="3">
    <source>
        <dbReference type="PROSITE" id="PS50887"/>
    </source>
</evidence>
<dbReference type="SUPFAM" id="SSF55073">
    <property type="entry name" value="Nucleotide cyclase"/>
    <property type="match status" value="1"/>
</dbReference>
<dbReference type="InterPro" id="IPR043128">
    <property type="entry name" value="Rev_trsase/Diguanyl_cyclase"/>
</dbReference>
<dbReference type="FunFam" id="3.30.70.270:FF:000001">
    <property type="entry name" value="Diguanylate cyclase domain protein"/>
    <property type="match status" value="1"/>
</dbReference>
<proteinExistence type="predicted"/>
<feature type="transmembrane region" description="Helical" evidence="2">
    <location>
        <begin position="64"/>
        <end position="83"/>
    </location>
</feature>
<dbReference type="SMART" id="SM00267">
    <property type="entry name" value="GGDEF"/>
    <property type="match status" value="1"/>
</dbReference>
<keyword evidence="2" id="KW-0472">Membrane</keyword>
<dbReference type="CDD" id="cd01949">
    <property type="entry name" value="GGDEF"/>
    <property type="match status" value="1"/>
</dbReference>
<dbReference type="InterPro" id="IPR029787">
    <property type="entry name" value="Nucleotide_cyclase"/>
</dbReference>
<feature type="region of interest" description="Disordered" evidence="1">
    <location>
        <begin position="1"/>
        <end position="28"/>
    </location>
</feature>
<feature type="transmembrane region" description="Helical" evidence="2">
    <location>
        <begin position="120"/>
        <end position="141"/>
    </location>
</feature>
<gene>
    <name evidence="4" type="ORF">KBTEX_00508</name>
</gene>
<dbReference type="EMBL" id="MN079081">
    <property type="protein sequence ID" value="QEA04204.1"/>
    <property type="molecule type" value="Genomic_DNA"/>
</dbReference>
<feature type="domain" description="GGDEF" evidence="3">
    <location>
        <begin position="263"/>
        <end position="396"/>
    </location>
</feature>
<dbReference type="PANTHER" id="PTHR45138:SF9">
    <property type="entry name" value="DIGUANYLATE CYCLASE DGCM-RELATED"/>
    <property type="match status" value="1"/>
</dbReference>
<feature type="transmembrane region" description="Helical" evidence="2">
    <location>
        <begin position="89"/>
        <end position="108"/>
    </location>
</feature>
<dbReference type="GO" id="GO:0043709">
    <property type="term" value="P:cell adhesion involved in single-species biofilm formation"/>
    <property type="evidence" value="ECO:0007669"/>
    <property type="project" value="TreeGrafter"/>
</dbReference>
<organism evidence="4">
    <name type="scientific">uncultured organism</name>
    <dbReference type="NCBI Taxonomy" id="155900"/>
    <lineage>
        <taxon>unclassified sequences</taxon>
        <taxon>environmental samples</taxon>
    </lineage>
</organism>
<dbReference type="Pfam" id="PF00990">
    <property type="entry name" value="GGDEF"/>
    <property type="match status" value="1"/>
</dbReference>
<keyword evidence="2" id="KW-0812">Transmembrane</keyword>
<dbReference type="GO" id="GO:0052621">
    <property type="term" value="F:diguanylate cyclase activity"/>
    <property type="evidence" value="ECO:0007669"/>
    <property type="project" value="TreeGrafter"/>
</dbReference>
<name>A0A5B8R9L8_9ZZZZ</name>